<name>A0A2H5BGX4_9CAUD</name>
<protein>
    <submittedName>
        <fullName evidence="1">Uncharacterized protein</fullName>
    </submittedName>
</protein>
<evidence type="ECO:0000313" key="2">
    <source>
        <dbReference type="Proteomes" id="UP000240962"/>
    </source>
</evidence>
<dbReference type="Proteomes" id="UP000240962">
    <property type="component" value="Segment"/>
</dbReference>
<organism evidence="1 2">
    <name type="scientific">Vibrio phage Thalassa</name>
    <dbReference type="NCBI Taxonomy" id="2570301"/>
    <lineage>
        <taxon>Viruses</taxon>
        <taxon>Duplodnaviria</taxon>
        <taxon>Heunggongvirae</taxon>
        <taxon>Uroviricota</taxon>
        <taxon>Caudoviricetes</taxon>
        <taxon>Demerecviridae</taxon>
        <taxon>Ermolyevavirinae</taxon>
        <taxon>Thalassavirus</taxon>
        <taxon>Thalassavirus thalassa</taxon>
    </lineage>
</organism>
<keyword evidence="2" id="KW-1185">Reference proteome</keyword>
<accession>A0A2H5BGX4</accession>
<evidence type="ECO:0000313" key="1">
    <source>
        <dbReference type="EMBL" id="AUG85251.1"/>
    </source>
</evidence>
<proteinExistence type="predicted"/>
<sequence length="125" mass="14124">MKTLRVDLGGKLPADASSVCIFIDPLNLVNGDSIEVDTDYLSYHPIEVKPLHEEHETSYDPWVCFEDPRKVKVDFPVINTTDGVTAYALVVQPEKDIEAILAVDIGGEYIWYDLPKDLKIELLNY</sequence>
<reference evidence="2" key="1">
    <citation type="submission" date="2017-12" db="EMBL/GenBank/DDBJ databases">
        <authorList>
            <person name="Page C.L."/>
            <person name="McFadden E.F."/>
            <person name="Syed A.X."/>
            <person name="Lafty E.M."/>
            <person name="Hyatt D.A."/>
            <person name="Farronato D.M."/>
            <person name="Dong S.Z."/>
            <person name="Apostolopoulos E.L."/>
            <person name="Broussard G.W."/>
        </authorList>
    </citation>
    <scope>NUCLEOTIDE SEQUENCE [LARGE SCALE GENOMIC DNA]</scope>
</reference>
<dbReference type="EMBL" id="MG649967">
    <property type="protein sequence ID" value="AUG85251.1"/>
    <property type="molecule type" value="Genomic_DNA"/>
</dbReference>
<gene>
    <name evidence="1" type="ORF">THALASSA_49</name>
</gene>